<dbReference type="InterPro" id="IPR019756">
    <property type="entry name" value="Pept_S26A_signal_pept_1_Ser-AS"/>
</dbReference>
<reference evidence="7" key="1">
    <citation type="submission" date="2017-02" db="EMBL/GenBank/DDBJ databases">
        <title>Haemophilus influenzae in COPD genome sequencing project.</title>
        <authorList>
            <person name="Murphy T.F."/>
            <person name="Kong Y."/>
            <person name="Nadendla S."/>
            <person name="Tettelin H."/>
            <person name="Pettigrew M."/>
        </authorList>
    </citation>
    <scope>NUCLEOTIDE SEQUENCE [LARGE SCALE GENOMIC DNA]</scope>
    <source>
        <strain evidence="7">19P94H1</strain>
    </source>
</reference>
<dbReference type="Pfam" id="PF00717">
    <property type="entry name" value="Peptidase_S24"/>
    <property type="match status" value="1"/>
</dbReference>
<proteinExistence type="predicted"/>
<organism evidence="7">
    <name type="scientific">Haemophilus influenzae</name>
    <dbReference type="NCBI Taxonomy" id="727"/>
    <lineage>
        <taxon>Bacteria</taxon>
        <taxon>Pseudomonadati</taxon>
        <taxon>Pseudomonadota</taxon>
        <taxon>Gammaproteobacteria</taxon>
        <taxon>Pasteurellales</taxon>
        <taxon>Pasteurellaceae</taxon>
        <taxon>Haemophilus</taxon>
    </lineage>
</organism>
<feature type="domain" description="Peptidase S24/S26A/S26B/S26C" evidence="6">
    <location>
        <begin position="101"/>
        <end position="192"/>
    </location>
</feature>
<dbReference type="CDD" id="cd06529">
    <property type="entry name" value="S24_LexA-like"/>
    <property type="match status" value="1"/>
</dbReference>
<evidence type="ECO:0000256" key="3">
    <source>
        <dbReference type="ARBA" id="ARBA00023015"/>
    </source>
</evidence>
<protein>
    <submittedName>
        <fullName evidence="7">Peptidase S24-like protein</fullName>
    </submittedName>
</protein>
<keyword evidence="2" id="KW-0378">Hydrolase</keyword>
<dbReference type="InterPro" id="IPR039418">
    <property type="entry name" value="LexA-like"/>
</dbReference>
<keyword evidence="5" id="KW-0804">Transcription</keyword>
<keyword evidence="3" id="KW-0805">Transcription regulation</keyword>
<accession>A0ABD6WN95</accession>
<dbReference type="Gene3D" id="2.10.109.10">
    <property type="entry name" value="Umud Fragment, subunit A"/>
    <property type="match status" value="1"/>
</dbReference>
<dbReference type="InterPro" id="IPR010982">
    <property type="entry name" value="Lambda_DNA-bd_dom_sf"/>
</dbReference>
<dbReference type="AlphaFoldDB" id="A0ABD6WN95"/>
<evidence type="ECO:0000313" key="7">
    <source>
        <dbReference type="EMBL" id="PRL88893.1"/>
    </source>
</evidence>
<comment type="caution">
    <text evidence="7">The sequence shown here is derived from an EMBL/GenBank/DDBJ whole genome shotgun (WGS) entry which is preliminary data.</text>
</comment>
<evidence type="ECO:0000256" key="5">
    <source>
        <dbReference type="ARBA" id="ARBA00023163"/>
    </source>
</evidence>
<name>A0ABD6WN95_HAEIF</name>
<keyword evidence="4" id="KW-0238">DNA-binding</keyword>
<dbReference type="GO" id="GO:0006508">
    <property type="term" value="P:proteolysis"/>
    <property type="evidence" value="ECO:0007669"/>
    <property type="project" value="UniProtKB-KW"/>
</dbReference>
<dbReference type="GO" id="GO:0008233">
    <property type="term" value="F:peptidase activity"/>
    <property type="evidence" value="ECO:0007669"/>
    <property type="project" value="UniProtKB-KW"/>
</dbReference>
<evidence type="ECO:0000256" key="4">
    <source>
        <dbReference type="ARBA" id="ARBA00023125"/>
    </source>
</evidence>
<dbReference type="Gene3D" id="1.10.260.40">
    <property type="entry name" value="lambda repressor-like DNA-binding domains"/>
    <property type="match status" value="1"/>
</dbReference>
<dbReference type="PROSITE" id="PS00501">
    <property type="entry name" value="SPASE_I_1"/>
    <property type="match status" value="1"/>
</dbReference>
<evidence type="ECO:0000256" key="1">
    <source>
        <dbReference type="ARBA" id="ARBA00022670"/>
    </source>
</evidence>
<dbReference type="EMBL" id="MZKM01000052">
    <property type="protein sequence ID" value="PRL88893.1"/>
    <property type="molecule type" value="Genomic_DNA"/>
</dbReference>
<dbReference type="InterPro" id="IPR036286">
    <property type="entry name" value="LexA/Signal_pep-like_sf"/>
</dbReference>
<gene>
    <name evidence="7" type="ORF">BV022_01482</name>
</gene>
<dbReference type="GO" id="GO:0003677">
    <property type="term" value="F:DNA binding"/>
    <property type="evidence" value="ECO:0007669"/>
    <property type="project" value="UniProtKB-KW"/>
</dbReference>
<dbReference type="PANTHER" id="PTHR40661:SF3">
    <property type="entry name" value="FELS-1 PROPHAGE TRANSCRIPTIONAL REGULATOR"/>
    <property type="match status" value="1"/>
</dbReference>
<keyword evidence="1" id="KW-0645">Protease</keyword>
<evidence type="ECO:0000256" key="2">
    <source>
        <dbReference type="ARBA" id="ARBA00022801"/>
    </source>
</evidence>
<evidence type="ECO:0000259" key="6">
    <source>
        <dbReference type="Pfam" id="PF00717"/>
    </source>
</evidence>
<dbReference type="PANTHER" id="PTHR40661">
    <property type="match status" value="1"/>
</dbReference>
<dbReference type="InterPro" id="IPR015927">
    <property type="entry name" value="Peptidase_S24_S26A/B/C"/>
</dbReference>
<sequence>MLLGVQKSSISAYKNRGIPKDKLIIFSQKYNVDLNWLENGESNNGFDSVRVVNLHEHQPTDRIRIEVLNVEARAGNGSFLSRTEQGLLAQEFDLDFFRRQFGRTDAKNLKIIAVKGDSMAPTLESGDLLYVDVSENYFSADGLYVFTFDDHTFIKRLQKRGREMWAISDNKEEYKEWEIKQDDPVFIHGRVVFSLPMKMKKW</sequence>
<dbReference type="SUPFAM" id="SSF51306">
    <property type="entry name" value="LexA/Signal peptidase"/>
    <property type="match status" value="1"/>
</dbReference>